<gene>
    <name evidence="1" type="ORF">PZE19_13890</name>
</gene>
<dbReference type="RefSeq" id="WP_277861224.1">
    <property type="nucleotide sequence ID" value="NZ_JARRAG010000002.1"/>
</dbReference>
<reference evidence="1 2" key="1">
    <citation type="submission" date="2023-03" db="EMBL/GenBank/DDBJ databases">
        <title>Paludisphaera mucosa sp. nov. a novel planctomycete from northern fen.</title>
        <authorList>
            <person name="Ivanova A."/>
        </authorList>
    </citation>
    <scope>NUCLEOTIDE SEQUENCE [LARGE SCALE GENOMIC DNA]</scope>
    <source>
        <strain evidence="1 2">Pla2</strain>
    </source>
</reference>
<sequence length="169" mass="18701">MKTKKHAFVPALDGRLEDRMVLNGAHHAGGIVVNLPGGDRTYVPPEAILTTKTYNNVLVNINKATQQFGRTRGVQANYDRLNGQLAQQLGRLPYARQDGLVSYIQDSTQFYSPAESRQLYSDIRSTLVSYLSSKVLNGEAAIHKSSGHYFSDADIYGRNAAIFNQRLLG</sequence>
<protein>
    <submittedName>
        <fullName evidence="1">Uncharacterized protein</fullName>
    </submittedName>
</protein>
<comment type="caution">
    <text evidence="1">The sequence shown here is derived from an EMBL/GenBank/DDBJ whole genome shotgun (WGS) entry which is preliminary data.</text>
</comment>
<dbReference type="EMBL" id="JARRAG010000002">
    <property type="protein sequence ID" value="MDG3004873.1"/>
    <property type="molecule type" value="Genomic_DNA"/>
</dbReference>
<accession>A0ABT6FBW5</accession>
<dbReference type="Proteomes" id="UP001216907">
    <property type="component" value="Unassembled WGS sequence"/>
</dbReference>
<evidence type="ECO:0000313" key="2">
    <source>
        <dbReference type="Proteomes" id="UP001216907"/>
    </source>
</evidence>
<organism evidence="1 2">
    <name type="scientific">Paludisphaera mucosa</name>
    <dbReference type="NCBI Taxonomy" id="3030827"/>
    <lineage>
        <taxon>Bacteria</taxon>
        <taxon>Pseudomonadati</taxon>
        <taxon>Planctomycetota</taxon>
        <taxon>Planctomycetia</taxon>
        <taxon>Isosphaerales</taxon>
        <taxon>Isosphaeraceae</taxon>
        <taxon>Paludisphaera</taxon>
    </lineage>
</organism>
<evidence type="ECO:0000313" key="1">
    <source>
        <dbReference type="EMBL" id="MDG3004873.1"/>
    </source>
</evidence>
<name>A0ABT6FBW5_9BACT</name>
<proteinExistence type="predicted"/>
<keyword evidence="2" id="KW-1185">Reference proteome</keyword>